<dbReference type="InterPro" id="IPR029760">
    <property type="entry name" value="GPX_CS"/>
</dbReference>
<evidence type="ECO:0000256" key="2">
    <source>
        <dbReference type="ARBA" id="ARBA00022559"/>
    </source>
</evidence>
<dbReference type="AlphaFoldDB" id="A0A8T1M3H1"/>
<evidence type="ECO:0000313" key="7">
    <source>
        <dbReference type="Proteomes" id="UP000286415"/>
    </source>
</evidence>
<gene>
    <name evidence="6" type="ORF">CSKR_100818</name>
</gene>
<dbReference type="PANTHER" id="PTHR11592">
    <property type="entry name" value="GLUTATHIONE PEROXIDASE"/>
    <property type="match status" value="1"/>
</dbReference>
<sequence>MLHQKWFERGLRILAFPCNQFGAQEPWAEPVINHYLRNSLDVEFDLFSKVHVNGHSSHPLFKFLKSKLRNSKFDFIKWNFTKFLIDRRGVPRKRYGSLTPPLDIEDDIVQLLEE</sequence>
<evidence type="ECO:0000256" key="1">
    <source>
        <dbReference type="ARBA" id="ARBA00006926"/>
    </source>
</evidence>
<keyword evidence="2 5" id="KW-0575">Peroxidase</keyword>
<name>A0A8T1M3H1_CLOSI</name>
<comment type="similarity">
    <text evidence="1 5">Belongs to the glutathione peroxidase family.</text>
</comment>
<dbReference type="GO" id="GO:0004601">
    <property type="term" value="F:peroxidase activity"/>
    <property type="evidence" value="ECO:0007669"/>
    <property type="project" value="UniProtKB-KW"/>
</dbReference>
<dbReference type="InterPro" id="IPR036249">
    <property type="entry name" value="Thioredoxin-like_sf"/>
</dbReference>
<evidence type="ECO:0000256" key="5">
    <source>
        <dbReference type="RuleBase" id="RU000499"/>
    </source>
</evidence>
<keyword evidence="7" id="KW-1185">Reference proteome</keyword>
<dbReference type="PANTHER" id="PTHR11592:SF134">
    <property type="entry name" value="PHOSPHOLIPID HYDROPEROXIDE GLUTATHIONE PEROXIDASE"/>
    <property type="match status" value="1"/>
</dbReference>
<dbReference type="Proteomes" id="UP000286415">
    <property type="component" value="Unassembled WGS sequence"/>
</dbReference>
<dbReference type="EMBL" id="NIRI02000056">
    <property type="protein sequence ID" value="KAG5443934.1"/>
    <property type="molecule type" value="Genomic_DNA"/>
</dbReference>
<dbReference type="Pfam" id="PF00255">
    <property type="entry name" value="GSHPx"/>
    <property type="match status" value="1"/>
</dbReference>
<keyword evidence="4 5" id="KW-0560">Oxidoreductase</keyword>
<comment type="caution">
    <text evidence="6">The sequence shown here is derived from an EMBL/GenBank/DDBJ whole genome shotgun (WGS) entry which is preliminary data.</text>
</comment>
<evidence type="ECO:0000313" key="6">
    <source>
        <dbReference type="EMBL" id="KAG5443934.1"/>
    </source>
</evidence>
<dbReference type="SUPFAM" id="SSF52833">
    <property type="entry name" value="Thioredoxin-like"/>
    <property type="match status" value="1"/>
</dbReference>
<accession>A0A8T1M3H1</accession>
<protein>
    <recommendedName>
        <fullName evidence="5">Glutathione peroxidase</fullName>
    </recommendedName>
</protein>
<dbReference type="PRINTS" id="PR01011">
    <property type="entry name" value="GLUTPROXDASE"/>
</dbReference>
<organism evidence="6 7">
    <name type="scientific">Clonorchis sinensis</name>
    <name type="common">Chinese liver fluke</name>
    <dbReference type="NCBI Taxonomy" id="79923"/>
    <lineage>
        <taxon>Eukaryota</taxon>
        <taxon>Metazoa</taxon>
        <taxon>Spiralia</taxon>
        <taxon>Lophotrochozoa</taxon>
        <taxon>Platyhelminthes</taxon>
        <taxon>Trematoda</taxon>
        <taxon>Digenea</taxon>
        <taxon>Opisthorchiida</taxon>
        <taxon>Opisthorchiata</taxon>
        <taxon>Opisthorchiidae</taxon>
        <taxon>Clonorchis</taxon>
    </lineage>
</organism>
<dbReference type="CDD" id="cd00340">
    <property type="entry name" value="GSH_Peroxidase"/>
    <property type="match status" value="1"/>
</dbReference>
<dbReference type="PIRSF" id="PIRSF000303">
    <property type="entry name" value="Glutathion_perox"/>
    <property type="match status" value="1"/>
</dbReference>
<evidence type="ECO:0000256" key="4">
    <source>
        <dbReference type="ARBA" id="ARBA00023002"/>
    </source>
</evidence>
<keyword evidence="3" id="KW-0712">Selenocysteine</keyword>
<dbReference type="OrthoDB" id="446890at2759"/>
<proteinExistence type="inferred from homology"/>
<dbReference type="PROSITE" id="PS00763">
    <property type="entry name" value="GLUTATHIONE_PEROXID_2"/>
    <property type="match status" value="1"/>
</dbReference>
<evidence type="ECO:0000256" key="3">
    <source>
        <dbReference type="ARBA" id="ARBA00022933"/>
    </source>
</evidence>
<dbReference type="InterPro" id="IPR000889">
    <property type="entry name" value="Glutathione_peroxidase"/>
</dbReference>
<reference evidence="6 7" key="1">
    <citation type="journal article" date="2018" name="Biotechnol. Adv.">
        <title>Improved genomic resources and new bioinformatic workflow for the carcinogenic parasite Clonorchis sinensis: Biotechnological implications.</title>
        <authorList>
            <person name="Wang D."/>
            <person name="Korhonen P.K."/>
            <person name="Gasser R.B."/>
            <person name="Young N.D."/>
        </authorList>
    </citation>
    <scope>NUCLEOTIDE SEQUENCE [LARGE SCALE GENOMIC DNA]</scope>
    <source>
        <strain evidence="6">Cs-k2</strain>
    </source>
</reference>
<dbReference type="Gene3D" id="3.40.30.10">
    <property type="entry name" value="Glutaredoxin"/>
    <property type="match status" value="1"/>
</dbReference>
<reference evidence="6 7" key="2">
    <citation type="journal article" date="2021" name="Genomics">
        <title>High-quality reference genome for Clonorchis sinensis.</title>
        <authorList>
            <person name="Young N.D."/>
            <person name="Stroehlein A.J."/>
            <person name="Kinkar L."/>
            <person name="Wang T."/>
            <person name="Sohn W.M."/>
            <person name="Chang B.C.H."/>
            <person name="Kaur P."/>
            <person name="Weisz D."/>
            <person name="Dudchenko O."/>
            <person name="Aiden E.L."/>
            <person name="Korhonen P.K."/>
            <person name="Gasser R.B."/>
        </authorList>
    </citation>
    <scope>NUCLEOTIDE SEQUENCE [LARGE SCALE GENOMIC DNA]</scope>
    <source>
        <strain evidence="6">Cs-k2</strain>
    </source>
</reference>
<dbReference type="GO" id="GO:0006979">
    <property type="term" value="P:response to oxidative stress"/>
    <property type="evidence" value="ECO:0007669"/>
    <property type="project" value="InterPro"/>
</dbReference>
<dbReference type="PROSITE" id="PS51355">
    <property type="entry name" value="GLUTATHIONE_PEROXID_3"/>
    <property type="match status" value="1"/>
</dbReference>